<dbReference type="AlphaFoldDB" id="A0AB39RLJ9"/>
<proteinExistence type="predicted"/>
<sequence>MEPTQPVVRRGRISGGFTAAGLVAAAALLVYLGQADTRHALSYAGRLAGGILVVAGLAAFAGAICAVVDRFAGRGTKYTTAITLFGVLAVLGVGLMLLAIQIEEYTRWLWAWLGLIAWSAWALWDLLHRRRAWREITFRRNFAAIASFTALITVANFVYTQIYTPYASPMTVVISAKIGNIRKDKETTYVPLTFQMENTGKVAAYVVGASYSLTGVNWKSTYQPFRSVKEWEKEIDSDGLTDLNAFADKPEAFTVSLGLLLAPFDYKLDPGEKYVQEKTIELPTQAYRAVQVESDAYLLRKDRMVQQAPVGEYHSWAEKGEKAPEWVTRWLGIPADSAYVKYSVPVSYSNQILNFTRKRRHITLWWMLGTENTNPLSPMAASLVSDGEEKEPSYSESQQELEKYGFSYLSTGSATAVL</sequence>
<feature type="transmembrane region" description="Helical" evidence="1">
    <location>
        <begin position="108"/>
        <end position="127"/>
    </location>
</feature>
<name>A0AB39RLJ9_9ACTN</name>
<keyword evidence="1" id="KW-0812">Transmembrane</keyword>
<dbReference type="RefSeq" id="WP_369248160.1">
    <property type="nucleotide sequence ID" value="NZ_CP163443.1"/>
</dbReference>
<feature type="transmembrane region" description="Helical" evidence="1">
    <location>
        <begin position="12"/>
        <end position="32"/>
    </location>
</feature>
<dbReference type="EMBL" id="CP163443">
    <property type="protein sequence ID" value="XDQ54967.1"/>
    <property type="molecule type" value="Genomic_DNA"/>
</dbReference>
<keyword evidence="1" id="KW-0472">Membrane</keyword>
<protein>
    <submittedName>
        <fullName evidence="2">Uncharacterized protein</fullName>
    </submittedName>
</protein>
<keyword evidence="1" id="KW-1133">Transmembrane helix</keyword>
<organism evidence="2">
    <name type="scientific">Streptomyces sp. R41</name>
    <dbReference type="NCBI Taxonomy" id="3238632"/>
    <lineage>
        <taxon>Bacteria</taxon>
        <taxon>Bacillati</taxon>
        <taxon>Actinomycetota</taxon>
        <taxon>Actinomycetes</taxon>
        <taxon>Kitasatosporales</taxon>
        <taxon>Streptomycetaceae</taxon>
        <taxon>Streptomyces</taxon>
    </lineage>
</organism>
<accession>A0AB39RLJ9</accession>
<feature type="transmembrane region" description="Helical" evidence="1">
    <location>
        <begin position="80"/>
        <end position="102"/>
    </location>
</feature>
<feature type="transmembrane region" description="Helical" evidence="1">
    <location>
        <begin position="44"/>
        <end position="68"/>
    </location>
</feature>
<evidence type="ECO:0000256" key="1">
    <source>
        <dbReference type="SAM" id="Phobius"/>
    </source>
</evidence>
<gene>
    <name evidence="2" type="ORF">AB5J53_26560</name>
</gene>
<feature type="transmembrane region" description="Helical" evidence="1">
    <location>
        <begin position="139"/>
        <end position="159"/>
    </location>
</feature>
<reference evidence="2" key="1">
    <citation type="submission" date="2024-07" db="EMBL/GenBank/DDBJ databases">
        <authorList>
            <person name="Yu S.T."/>
        </authorList>
    </citation>
    <scope>NUCLEOTIDE SEQUENCE</scope>
    <source>
        <strain evidence="2">R41</strain>
    </source>
</reference>
<evidence type="ECO:0000313" key="2">
    <source>
        <dbReference type="EMBL" id="XDQ54967.1"/>
    </source>
</evidence>